<dbReference type="EMBL" id="JACXJA010000057">
    <property type="protein sequence ID" value="MBD2866364.1"/>
    <property type="molecule type" value="Genomic_DNA"/>
</dbReference>
<dbReference type="Gene3D" id="3.20.20.80">
    <property type="entry name" value="Glycosidases"/>
    <property type="match status" value="1"/>
</dbReference>
<dbReference type="RefSeq" id="WP_190931982.1">
    <property type="nucleotide sequence ID" value="NZ_JACXJA010000057.1"/>
</dbReference>
<dbReference type="InterPro" id="IPR017853">
    <property type="entry name" value="GH"/>
</dbReference>
<dbReference type="PROSITE" id="PS51764">
    <property type="entry name" value="GH26"/>
    <property type="match status" value="1"/>
</dbReference>
<dbReference type="Proteomes" id="UP000639396">
    <property type="component" value="Unassembled WGS sequence"/>
</dbReference>
<dbReference type="PANTHER" id="PTHR40079:SF4">
    <property type="entry name" value="GH26 DOMAIN-CONTAINING PROTEIN-RELATED"/>
    <property type="match status" value="1"/>
</dbReference>
<dbReference type="PANTHER" id="PTHR40079">
    <property type="entry name" value="MANNAN ENDO-1,4-BETA-MANNOSIDASE E-RELATED"/>
    <property type="match status" value="1"/>
</dbReference>
<name>A0A927CF74_9BACL</name>
<evidence type="ECO:0000256" key="5">
    <source>
        <dbReference type="SAM" id="SignalP"/>
    </source>
</evidence>
<dbReference type="InterPro" id="IPR012854">
    <property type="entry name" value="Cu_amine_oxidase-like_N"/>
</dbReference>
<reference evidence="7" key="1">
    <citation type="submission" date="2020-09" db="EMBL/GenBank/DDBJ databases">
        <title>A novel bacterium of genus Paenibacillus, isolated from South China Sea.</title>
        <authorList>
            <person name="Huang H."/>
            <person name="Mo K."/>
            <person name="Hu Y."/>
        </authorList>
    </citation>
    <scope>NUCLEOTIDE SEQUENCE</scope>
    <source>
        <strain evidence="7">IB182363</strain>
    </source>
</reference>
<dbReference type="AlphaFoldDB" id="A0A927CF74"/>
<keyword evidence="3 4" id="KW-0326">Glycosidase</keyword>
<accession>A0A927CF74</accession>
<dbReference type="Pfam" id="PF07833">
    <property type="entry name" value="Cu_amine_oxidN1"/>
    <property type="match status" value="1"/>
</dbReference>
<dbReference type="GO" id="GO:0006080">
    <property type="term" value="P:substituted mannan metabolic process"/>
    <property type="evidence" value="ECO:0007669"/>
    <property type="project" value="InterPro"/>
</dbReference>
<feature type="domain" description="GH26" evidence="6">
    <location>
        <begin position="97"/>
        <end position="440"/>
    </location>
</feature>
<evidence type="ECO:0000256" key="4">
    <source>
        <dbReference type="PROSITE-ProRule" id="PRU01100"/>
    </source>
</evidence>
<dbReference type="InterPro" id="IPR000805">
    <property type="entry name" value="Glyco_hydro_26"/>
</dbReference>
<evidence type="ECO:0000259" key="6">
    <source>
        <dbReference type="PROSITE" id="PS51764"/>
    </source>
</evidence>
<keyword evidence="2 4" id="KW-0378">Hydrolase</keyword>
<evidence type="ECO:0000256" key="1">
    <source>
        <dbReference type="ARBA" id="ARBA00007754"/>
    </source>
</evidence>
<dbReference type="Gene3D" id="3.30.457.10">
    <property type="entry name" value="Copper amine oxidase-like, N-terminal domain"/>
    <property type="match status" value="1"/>
</dbReference>
<proteinExistence type="inferred from homology"/>
<protein>
    <recommendedName>
        <fullName evidence="6">GH26 domain-containing protein</fullName>
    </recommendedName>
</protein>
<organism evidence="7 8">
    <name type="scientific">Paenibacillus oceani</name>
    <dbReference type="NCBI Taxonomy" id="2772510"/>
    <lineage>
        <taxon>Bacteria</taxon>
        <taxon>Bacillati</taxon>
        <taxon>Bacillota</taxon>
        <taxon>Bacilli</taxon>
        <taxon>Bacillales</taxon>
        <taxon>Paenibacillaceae</taxon>
        <taxon>Paenibacillus</taxon>
    </lineage>
</organism>
<keyword evidence="5" id="KW-0732">Signal</keyword>
<dbReference type="SUPFAM" id="SSF51445">
    <property type="entry name" value="(Trans)glycosidases"/>
    <property type="match status" value="1"/>
</dbReference>
<evidence type="ECO:0000256" key="3">
    <source>
        <dbReference type="ARBA" id="ARBA00023295"/>
    </source>
</evidence>
<dbReference type="InterPro" id="IPR022790">
    <property type="entry name" value="GH26_dom"/>
</dbReference>
<keyword evidence="8" id="KW-1185">Reference proteome</keyword>
<gene>
    <name evidence="7" type="ORF">IDH45_30765</name>
</gene>
<sequence>MILAQYPITRKTALATLLSFGLLAGSGSPLHAAEEHPWNLHLKAEAYRDAGQSALAVPIWDSLMRRAEAEADWNTAALYAGSLNEYYDSVRDYDKAIEYYELENLFWLNDGKDWGSNDWERAYQLRTTIELYASARPDSAQLEPYKPKSGKLAKFEPEYGMYVGIYSEQDEQMGNHFDRSASIYGKNHAMYLAYATYGESFPSRYVSNAKEADGALQIAWQPLNGLDPVLDDSYLRKWARDAKTAGIPIFLRFAGEMNGDWTPWAVDPATYIEKFRTVANVMHSEAPNVAMVWSPGDVPRYNMDRYYPGDEYVDWVGVSLYTEPYSHGNPEVSMEATTPIERLDELYRLYADRKPVMLSESAVAHYTNSDGKSHTEFALMNLDRLYRVMPKKYPRLKAITYFNVDLLHKESRNDYLLRDNPDMLELYKTVIADPYMLSKVETGAKPADSIGYVDALTPFVRETEIVPFVRIPDIWIGRLDYVLNGRTIAKQTKPPYGIRLNAGEVPEGSVLELQVFNRAGDKVASKSIPVSSQVAVRIDGEQQQFEQPPVIQDGSTLAPLRAIFERLGAEVKWDAATSVATGSRNGTTVSLKIGDDTAYVNGKAVKLEVAAQLVNGYTMAPARFVGETFGGTVTWEGDFRTVQIKTK</sequence>
<dbReference type="InterPro" id="IPR036582">
    <property type="entry name" value="Mao_N_sf"/>
</dbReference>
<feature type="chain" id="PRO_5037965392" description="GH26 domain-containing protein" evidence="5">
    <location>
        <begin position="33"/>
        <end position="647"/>
    </location>
</feature>
<comment type="similarity">
    <text evidence="1 4">Belongs to the glycosyl hydrolase 26 family.</text>
</comment>
<comment type="caution">
    <text evidence="7">The sequence shown here is derived from an EMBL/GenBank/DDBJ whole genome shotgun (WGS) entry which is preliminary data.</text>
</comment>
<evidence type="ECO:0000313" key="8">
    <source>
        <dbReference type="Proteomes" id="UP000639396"/>
    </source>
</evidence>
<evidence type="ECO:0000313" key="7">
    <source>
        <dbReference type="EMBL" id="MBD2866364.1"/>
    </source>
</evidence>
<feature type="signal peptide" evidence="5">
    <location>
        <begin position="1"/>
        <end position="32"/>
    </location>
</feature>
<feature type="active site" description="Proton donor" evidence="4">
    <location>
        <position position="256"/>
    </location>
</feature>
<dbReference type="Pfam" id="PF02156">
    <property type="entry name" value="Glyco_hydro_26"/>
    <property type="match status" value="1"/>
</dbReference>
<dbReference type="SUPFAM" id="SSF55383">
    <property type="entry name" value="Copper amine oxidase, domain N"/>
    <property type="match status" value="1"/>
</dbReference>
<dbReference type="GO" id="GO:0016985">
    <property type="term" value="F:mannan endo-1,4-beta-mannosidase activity"/>
    <property type="evidence" value="ECO:0007669"/>
    <property type="project" value="InterPro"/>
</dbReference>
<feature type="active site" description="Nucleophile" evidence="4">
    <location>
        <position position="360"/>
    </location>
</feature>
<evidence type="ECO:0000256" key="2">
    <source>
        <dbReference type="ARBA" id="ARBA00022801"/>
    </source>
</evidence>